<reference evidence="3 4" key="2">
    <citation type="submission" date="2020-02" db="EMBL/GenBank/DDBJ databases">
        <authorList>
            <person name="Sun Q."/>
            <person name="Inoue M."/>
        </authorList>
    </citation>
    <scope>NUCLEOTIDE SEQUENCE [LARGE SCALE GENOMIC DNA]</scope>
    <source>
        <strain evidence="3 4">KCTC 22478</strain>
    </source>
</reference>
<evidence type="ECO:0000313" key="2">
    <source>
        <dbReference type="EMBL" id="MBR0661930.1"/>
    </source>
</evidence>
<dbReference type="Proteomes" id="UP000746741">
    <property type="component" value="Unassembled WGS sequence"/>
</dbReference>
<dbReference type="RefSeq" id="WP_168041983.1">
    <property type="nucleotide sequence ID" value="NZ_JAAEDK010000070.1"/>
</dbReference>
<evidence type="ECO:0000313" key="5">
    <source>
        <dbReference type="Proteomes" id="UP001138708"/>
    </source>
</evidence>
<dbReference type="InterPro" id="IPR007372">
    <property type="entry name" value="Lipid/polyisoprenoid-bd_YceI"/>
</dbReference>
<evidence type="ECO:0000259" key="1">
    <source>
        <dbReference type="SMART" id="SM00867"/>
    </source>
</evidence>
<keyword evidence="4" id="KW-1185">Reference proteome</keyword>
<sequence>MAHIPMRRRTLVAGVLGTLPLIRPAAARTRYVFDQNVGRLEFVARHLGVLSSTGRFEDFSCELLIDPDRPLTTNVEVTVRTGAVALAYPGAVDLLRSPAFFDVEKYPEATFDGAATGEGTLARFFLAGNLTIRGITRPHRMEARLLERKMDPALGREVAEFSAAGDMKRSEFGMTADQAAISDTIRLAVRVRLLV</sequence>
<dbReference type="EMBL" id="JAAVUP010000003">
    <property type="protein sequence ID" value="NKE18104.1"/>
    <property type="molecule type" value="Genomic_DNA"/>
</dbReference>
<evidence type="ECO:0000313" key="4">
    <source>
        <dbReference type="Proteomes" id="UP000746741"/>
    </source>
</evidence>
<reference evidence="2" key="3">
    <citation type="journal article" date="2021" name="Syst. Appl. Microbiol.">
        <title>Roseomonas hellenica sp. nov., isolated from roots of wild-growing Alkanna tinctoria.</title>
        <authorList>
            <person name="Rat A."/>
            <person name="Naranjo H.D."/>
            <person name="Lebbe L."/>
            <person name="Cnockaert M."/>
            <person name="Krigas N."/>
            <person name="Grigoriadou K."/>
            <person name="Maloupa E."/>
            <person name="Willems A."/>
        </authorList>
    </citation>
    <scope>NUCLEOTIDE SEQUENCE</scope>
    <source>
        <strain evidence="2">LMG 31161</strain>
    </source>
</reference>
<evidence type="ECO:0000313" key="3">
    <source>
        <dbReference type="EMBL" id="NKE18104.1"/>
    </source>
</evidence>
<dbReference type="SUPFAM" id="SSF101874">
    <property type="entry name" value="YceI-like"/>
    <property type="match status" value="1"/>
</dbReference>
<comment type="caution">
    <text evidence="2">The sequence shown here is derived from an EMBL/GenBank/DDBJ whole genome shotgun (WGS) entry which is preliminary data.</text>
</comment>
<dbReference type="Gene3D" id="2.40.128.110">
    <property type="entry name" value="Lipid/polyisoprenoid-binding, YceI-like"/>
    <property type="match status" value="1"/>
</dbReference>
<accession>A0A9X9WNM0</accession>
<proteinExistence type="predicted"/>
<gene>
    <name evidence="3" type="ORF">GWK15_14220</name>
    <name evidence="2" type="ORF">GXW75_21930</name>
</gene>
<dbReference type="PANTHER" id="PTHR34406">
    <property type="entry name" value="PROTEIN YCEI"/>
    <property type="match status" value="1"/>
</dbReference>
<organism evidence="2 5">
    <name type="scientific">Neoroseomonas oryzicola</name>
    <dbReference type="NCBI Taxonomy" id="535904"/>
    <lineage>
        <taxon>Bacteria</taxon>
        <taxon>Pseudomonadati</taxon>
        <taxon>Pseudomonadota</taxon>
        <taxon>Alphaproteobacteria</taxon>
        <taxon>Acetobacterales</taxon>
        <taxon>Acetobacteraceae</taxon>
        <taxon>Neoroseomonas</taxon>
    </lineage>
</organism>
<dbReference type="InterPro" id="IPR036761">
    <property type="entry name" value="TTHA0802/YceI-like_sf"/>
</dbReference>
<dbReference type="SMART" id="SM00867">
    <property type="entry name" value="YceI"/>
    <property type="match status" value="1"/>
</dbReference>
<reference evidence="2" key="1">
    <citation type="submission" date="2020-01" db="EMBL/GenBank/DDBJ databases">
        <authorList>
            <person name="Rat A."/>
        </authorList>
    </citation>
    <scope>NUCLEOTIDE SEQUENCE</scope>
    <source>
        <strain evidence="2">LMG 31161</strain>
    </source>
</reference>
<name>A0A9X9WNM0_9PROT</name>
<dbReference type="EMBL" id="JAAEDK010000070">
    <property type="protein sequence ID" value="MBR0661930.1"/>
    <property type="molecule type" value="Genomic_DNA"/>
</dbReference>
<dbReference type="PANTHER" id="PTHR34406:SF1">
    <property type="entry name" value="PROTEIN YCEI"/>
    <property type="match status" value="1"/>
</dbReference>
<feature type="domain" description="Lipid/polyisoprenoid-binding YceI-like" evidence="1">
    <location>
        <begin position="30"/>
        <end position="194"/>
    </location>
</feature>
<dbReference type="Pfam" id="PF04264">
    <property type="entry name" value="YceI"/>
    <property type="match status" value="1"/>
</dbReference>
<protein>
    <submittedName>
        <fullName evidence="2">Polyisoprenoid-binding protein</fullName>
    </submittedName>
</protein>
<dbReference type="Proteomes" id="UP001138708">
    <property type="component" value="Unassembled WGS sequence"/>
</dbReference>
<dbReference type="AlphaFoldDB" id="A0A9X9WNM0"/>